<dbReference type="CDD" id="cd03784">
    <property type="entry name" value="GT1_Gtf-like"/>
    <property type="match status" value="1"/>
</dbReference>
<sequence>MTRVLFTTAAMAAHVRPAVPLVKALVSGGHQVAWYTEPEFEDIVTGTGARFVPARAGVDTKDLLHRTGGKGRGFSGLNRLVLELFLKPIPAHAKDLTAVFDDLRPDVVVSDHSFRAGLLVAEQRGIPRVAFSAGPLNLSSVDTAPFGLGWQPSSSALGRLRNRFTAWLMYGVAYRERQRVLGGVRADMGLPSLGGYSIDWVARTCDRYLQTGVPEFEYPRSDLPVSVEFIGPTQPEEDDTAPRPPWWPQVLRARAAGRPVVFVTQGTIATGLARLVLPAIEALAEEDVLVVATTSGQDPDTVLPAERRPAHVLLAPFVPYGAILPLTDVLVTNGGYGGVQHALTHGVPLVVSGTSEDRMETNARVVWAGVGISLRTDTPSSARLRRAVRTVLRDPSYRSRAQALQRAYASRTGTGRAAAAVVEAAASRPLTGGA</sequence>
<dbReference type="InterPro" id="IPR050426">
    <property type="entry name" value="Glycosyltransferase_28"/>
</dbReference>
<comment type="caution">
    <text evidence="3">The sequence shown here is derived from an EMBL/GenBank/DDBJ whole genome shotgun (WGS) entry which is preliminary data.</text>
</comment>
<dbReference type="Gene3D" id="3.40.50.2000">
    <property type="entry name" value="Glycogen Phosphorylase B"/>
    <property type="match status" value="2"/>
</dbReference>
<dbReference type="SUPFAM" id="SSF53756">
    <property type="entry name" value="UDP-Glycosyltransferase/glycogen phosphorylase"/>
    <property type="match status" value="1"/>
</dbReference>
<evidence type="ECO:0000256" key="1">
    <source>
        <dbReference type="ARBA" id="ARBA00022679"/>
    </source>
</evidence>
<dbReference type="Pfam" id="PF06722">
    <property type="entry name" value="EryCIII-like_C"/>
    <property type="match status" value="1"/>
</dbReference>
<evidence type="ECO:0000313" key="4">
    <source>
        <dbReference type="Proteomes" id="UP001595839"/>
    </source>
</evidence>
<protein>
    <submittedName>
        <fullName evidence="3">Glycosyltransferase</fullName>
    </submittedName>
</protein>
<organism evidence="3 4">
    <name type="scientific">Streptomyces vulcanius</name>
    <dbReference type="NCBI Taxonomy" id="1441876"/>
    <lineage>
        <taxon>Bacteria</taxon>
        <taxon>Bacillati</taxon>
        <taxon>Actinomycetota</taxon>
        <taxon>Actinomycetes</taxon>
        <taxon>Kitasatosporales</taxon>
        <taxon>Streptomycetaceae</taxon>
        <taxon>Streptomyces</taxon>
    </lineage>
</organism>
<dbReference type="RefSeq" id="WP_381165951.1">
    <property type="nucleotide sequence ID" value="NZ_JBHSFK010000001.1"/>
</dbReference>
<dbReference type="InterPro" id="IPR002213">
    <property type="entry name" value="UDP_glucos_trans"/>
</dbReference>
<keyword evidence="1" id="KW-0808">Transferase</keyword>
<dbReference type="PANTHER" id="PTHR48050:SF13">
    <property type="entry name" value="STEROL 3-BETA-GLUCOSYLTRANSFERASE UGT80A2"/>
    <property type="match status" value="1"/>
</dbReference>
<dbReference type="PANTHER" id="PTHR48050">
    <property type="entry name" value="STEROL 3-BETA-GLUCOSYLTRANSFERASE"/>
    <property type="match status" value="1"/>
</dbReference>
<feature type="domain" description="Erythromycin biosynthesis protein CIII-like C-terminal" evidence="2">
    <location>
        <begin position="283"/>
        <end position="411"/>
    </location>
</feature>
<dbReference type="Proteomes" id="UP001595839">
    <property type="component" value="Unassembled WGS sequence"/>
</dbReference>
<accession>A0ABV9AHC0</accession>
<evidence type="ECO:0000313" key="3">
    <source>
        <dbReference type="EMBL" id="MFC4497973.1"/>
    </source>
</evidence>
<reference evidence="4" key="1">
    <citation type="journal article" date="2019" name="Int. J. Syst. Evol. Microbiol.">
        <title>The Global Catalogue of Microorganisms (GCM) 10K type strain sequencing project: providing services to taxonomists for standard genome sequencing and annotation.</title>
        <authorList>
            <consortium name="The Broad Institute Genomics Platform"/>
            <consortium name="The Broad Institute Genome Sequencing Center for Infectious Disease"/>
            <person name="Wu L."/>
            <person name="Ma J."/>
        </authorList>
    </citation>
    <scope>NUCLEOTIDE SEQUENCE [LARGE SCALE GENOMIC DNA]</scope>
    <source>
        <strain evidence="4">CGMCC 4.7177</strain>
    </source>
</reference>
<dbReference type="EMBL" id="JBHSFK010000001">
    <property type="protein sequence ID" value="MFC4497973.1"/>
    <property type="molecule type" value="Genomic_DNA"/>
</dbReference>
<name>A0ABV9AHC0_9ACTN</name>
<gene>
    <name evidence="3" type="ORF">ACFPIH_00330</name>
</gene>
<proteinExistence type="predicted"/>
<evidence type="ECO:0000259" key="2">
    <source>
        <dbReference type="Pfam" id="PF06722"/>
    </source>
</evidence>
<keyword evidence="4" id="KW-1185">Reference proteome</keyword>
<dbReference type="InterPro" id="IPR010610">
    <property type="entry name" value="EryCIII-like_C"/>
</dbReference>